<name>A0AAV3Q1X2_LITER</name>
<gene>
    <name evidence="1" type="ORF">LIER_15164</name>
</gene>
<dbReference type="Proteomes" id="UP001454036">
    <property type="component" value="Unassembled WGS sequence"/>
</dbReference>
<evidence type="ECO:0000313" key="2">
    <source>
        <dbReference type="Proteomes" id="UP001454036"/>
    </source>
</evidence>
<keyword evidence="2" id="KW-1185">Reference proteome</keyword>
<organism evidence="1 2">
    <name type="scientific">Lithospermum erythrorhizon</name>
    <name type="common">Purple gromwell</name>
    <name type="synonym">Lithospermum officinale var. erythrorhizon</name>
    <dbReference type="NCBI Taxonomy" id="34254"/>
    <lineage>
        <taxon>Eukaryota</taxon>
        <taxon>Viridiplantae</taxon>
        <taxon>Streptophyta</taxon>
        <taxon>Embryophyta</taxon>
        <taxon>Tracheophyta</taxon>
        <taxon>Spermatophyta</taxon>
        <taxon>Magnoliopsida</taxon>
        <taxon>eudicotyledons</taxon>
        <taxon>Gunneridae</taxon>
        <taxon>Pentapetalae</taxon>
        <taxon>asterids</taxon>
        <taxon>lamiids</taxon>
        <taxon>Boraginales</taxon>
        <taxon>Boraginaceae</taxon>
        <taxon>Boraginoideae</taxon>
        <taxon>Lithospermeae</taxon>
        <taxon>Lithospermum</taxon>
    </lineage>
</organism>
<protein>
    <submittedName>
        <fullName evidence="1">Uncharacterized protein</fullName>
    </submittedName>
</protein>
<evidence type="ECO:0000313" key="1">
    <source>
        <dbReference type="EMBL" id="GAA0158039.1"/>
    </source>
</evidence>
<dbReference type="EMBL" id="BAABME010003244">
    <property type="protein sequence ID" value="GAA0158039.1"/>
    <property type="molecule type" value="Genomic_DNA"/>
</dbReference>
<accession>A0AAV3Q1X2</accession>
<sequence>MSYFTLDYVVGEKTRLPEAFTGVLDAGGNGCVVIRYGGRRIASELLEEEDVAKTAPTITVQTSYFPQYMALFFSLPSGICTYKKTNYQSMRVPHNLAQHLRAGRKIVVTIRSGERVFENVYVRLGYFHGSCWSALVEAYDFDIGFKIFNLCASRSVQFIRKNSVNMLLFYLSSVISTSKSSSSSNCKVWKFTR</sequence>
<proteinExistence type="predicted"/>
<dbReference type="AlphaFoldDB" id="A0AAV3Q1X2"/>
<reference evidence="1 2" key="1">
    <citation type="submission" date="2024-01" db="EMBL/GenBank/DDBJ databases">
        <title>The complete chloroplast genome sequence of Lithospermum erythrorhizon: insights into the phylogenetic relationship among Boraginaceae species and the maternal lineages of purple gromwells.</title>
        <authorList>
            <person name="Okada T."/>
            <person name="Watanabe K."/>
        </authorList>
    </citation>
    <scope>NUCLEOTIDE SEQUENCE [LARGE SCALE GENOMIC DNA]</scope>
</reference>
<comment type="caution">
    <text evidence="1">The sequence shown here is derived from an EMBL/GenBank/DDBJ whole genome shotgun (WGS) entry which is preliminary data.</text>
</comment>